<protein>
    <submittedName>
        <fullName evidence="2">Uncharacterized protein</fullName>
    </submittedName>
</protein>
<sequence length="65" mass="6774">MNKKVCRHFLVLCLLLATSSLLTLAGCGDSSNSAAASKDASSDSISKYEQEIAKSKTAAPKKGAR</sequence>
<organism evidence="2 3">
    <name type="scientific">Singulisphaera acidiphila (strain ATCC BAA-1392 / DSM 18658 / VKM B-2454 / MOB10)</name>
    <dbReference type="NCBI Taxonomy" id="886293"/>
    <lineage>
        <taxon>Bacteria</taxon>
        <taxon>Pseudomonadati</taxon>
        <taxon>Planctomycetota</taxon>
        <taxon>Planctomycetia</taxon>
        <taxon>Isosphaerales</taxon>
        <taxon>Isosphaeraceae</taxon>
        <taxon>Singulisphaera</taxon>
    </lineage>
</organism>
<dbReference type="RefSeq" id="WP_015245415.1">
    <property type="nucleotide sequence ID" value="NC_019892.1"/>
</dbReference>
<keyword evidence="1" id="KW-0732">Signal</keyword>
<evidence type="ECO:0000313" key="2">
    <source>
        <dbReference type="EMBL" id="AGA26248.1"/>
    </source>
</evidence>
<dbReference type="Proteomes" id="UP000010798">
    <property type="component" value="Chromosome"/>
</dbReference>
<name>L0DBN4_SINAD</name>
<dbReference type="AlphaFoldDB" id="L0DBN4"/>
<proteinExistence type="predicted"/>
<evidence type="ECO:0000256" key="1">
    <source>
        <dbReference type="SAM" id="SignalP"/>
    </source>
</evidence>
<gene>
    <name evidence="2" type="ordered locus">Sinac_1886</name>
</gene>
<feature type="signal peptide" evidence="1">
    <location>
        <begin position="1"/>
        <end position="25"/>
    </location>
</feature>
<dbReference type="STRING" id="886293.Sinac_1886"/>
<feature type="chain" id="PRO_5003940697" evidence="1">
    <location>
        <begin position="26"/>
        <end position="65"/>
    </location>
</feature>
<dbReference type="KEGG" id="saci:Sinac_1886"/>
<keyword evidence="3" id="KW-1185">Reference proteome</keyword>
<dbReference type="PROSITE" id="PS51257">
    <property type="entry name" value="PROKAR_LIPOPROTEIN"/>
    <property type="match status" value="1"/>
</dbReference>
<accession>L0DBN4</accession>
<dbReference type="EMBL" id="CP003364">
    <property type="protein sequence ID" value="AGA26248.1"/>
    <property type="molecule type" value="Genomic_DNA"/>
</dbReference>
<evidence type="ECO:0000313" key="3">
    <source>
        <dbReference type="Proteomes" id="UP000010798"/>
    </source>
</evidence>
<reference evidence="2 3" key="1">
    <citation type="submission" date="2012-02" db="EMBL/GenBank/DDBJ databases">
        <title>Complete sequence of chromosome of Singulisphaera acidiphila DSM 18658.</title>
        <authorList>
            <consortium name="US DOE Joint Genome Institute (JGI-PGF)"/>
            <person name="Lucas S."/>
            <person name="Copeland A."/>
            <person name="Lapidus A."/>
            <person name="Glavina del Rio T."/>
            <person name="Dalin E."/>
            <person name="Tice H."/>
            <person name="Bruce D."/>
            <person name="Goodwin L."/>
            <person name="Pitluck S."/>
            <person name="Peters L."/>
            <person name="Ovchinnikova G."/>
            <person name="Chertkov O."/>
            <person name="Kyrpides N."/>
            <person name="Mavromatis K."/>
            <person name="Ivanova N."/>
            <person name="Brettin T."/>
            <person name="Detter J.C."/>
            <person name="Han C."/>
            <person name="Larimer F."/>
            <person name="Land M."/>
            <person name="Hauser L."/>
            <person name="Markowitz V."/>
            <person name="Cheng J.-F."/>
            <person name="Hugenholtz P."/>
            <person name="Woyke T."/>
            <person name="Wu D."/>
            <person name="Tindall B."/>
            <person name="Pomrenke H."/>
            <person name="Brambilla E."/>
            <person name="Klenk H.-P."/>
            <person name="Eisen J.A."/>
        </authorList>
    </citation>
    <scope>NUCLEOTIDE SEQUENCE [LARGE SCALE GENOMIC DNA]</scope>
    <source>
        <strain evidence="3">ATCC BAA-1392 / DSM 18658 / VKM B-2454 / MOB10</strain>
    </source>
</reference>
<dbReference type="HOGENOM" id="CLU_2847478_0_0_0"/>